<name>A0A4P2VKY3_FLUSA</name>
<dbReference type="EMBL" id="AP019368">
    <property type="protein sequence ID" value="BBH53451.1"/>
    <property type="molecule type" value="Genomic_DNA"/>
</dbReference>
<proteinExistence type="predicted"/>
<protein>
    <submittedName>
        <fullName evidence="3">DUF2796 domain-containing protein</fullName>
    </submittedName>
</protein>
<evidence type="ECO:0000256" key="2">
    <source>
        <dbReference type="SAM" id="SignalP"/>
    </source>
</evidence>
<evidence type="ECO:0000313" key="4">
    <source>
        <dbReference type="Proteomes" id="UP000291236"/>
    </source>
</evidence>
<feature type="chain" id="PRO_5020683198" evidence="2">
    <location>
        <begin position="24"/>
        <end position="191"/>
    </location>
</feature>
<organism evidence="3 4">
    <name type="scientific">Fluviispira sanaruensis</name>
    <dbReference type="NCBI Taxonomy" id="2493639"/>
    <lineage>
        <taxon>Bacteria</taxon>
        <taxon>Pseudomonadati</taxon>
        <taxon>Bdellovibrionota</taxon>
        <taxon>Oligoflexia</taxon>
        <taxon>Silvanigrellales</taxon>
        <taxon>Silvanigrellaceae</taxon>
        <taxon>Fluviispira</taxon>
    </lineage>
</organism>
<reference evidence="3 4" key="1">
    <citation type="submission" date="2018-12" db="EMBL/GenBank/DDBJ databases">
        <title>Rubrispira sanarue gen. nov., sp., nov., a member of the order Silvanigrellales, isolated from a brackish lake in Hamamatsu Japan.</title>
        <authorList>
            <person name="Maejima Y."/>
            <person name="Iino T."/>
            <person name="Muraguchi Y."/>
            <person name="Fukuda K."/>
            <person name="Nojiri H."/>
            <person name="Ohkuma M."/>
            <person name="Moriuchi R."/>
            <person name="Dohra H."/>
            <person name="Kimbara K."/>
            <person name="Shintani M."/>
        </authorList>
    </citation>
    <scope>NUCLEOTIDE SEQUENCE [LARGE SCALE GENOMIC DNA]</scope>
    <source>
        <strain evidence="3 4">RF1110005</strain>
    </source>
</reference>
<dbReference type="Proteomes" id="UP000291236">
    <property type="component" value="Chromosome"/>
</dbReference>
<gene>
    <name evidence="3" type="ORF">JCM31447_18940</name>
</gene>
<evidence type="ECO:0000313" key="3">
    <source>
        <dbReference type="EMBL" id="BBH53451.1"/>
    </source>
</evidence>
<accession>A0A4P2VKY3</accession>
<dbReference type="KEGG" id="sbf:JCM31447_18940"/>
<evidence type="ECO:0000256" key="1">
    <source>
        <dbReference type="SAM" id="MobiDB-lite"/>
    </source>
</evidence>
<dbReference type="Pfam" id="PF10986">
    <property type="entry name" value="ZrgA"/>
    <property type="match status" value="1"/>
</dbReference>
<keyword evidence="2" id="KW-0732">Signal</keyword>
<feature type="signal peptide" evidence="2">
    <location>
        <begin position="1"/>
        <end position="23"/>
    </location>
</feature>
<dbReference type="AlphaFoldDB" id="A0A4P2VKY3"/>
<feature type="region of interest" description="Disordered" evidence="1">
    <location>
        <begin position="102"/>
        <end position="132"/>
    </location>
</feature>
<feature type="compositionally biased region" description="Basic and acidic residues" evidence="1">
    <location>
        <begin position="115"/>
        <end position="132"/>
    </location>
</feature>
<dbReference type="InterPro" id="IPR021253">
    <property type="entry name" value="ZrgA-like"/>
</dbReference>
<sequence>MLSIMHKAIFPTLLSLISGLAYAHGAHEHGTAKIDIALQDTDGSIFIKVPSESIYGFEHEAKSEAEKKKVSEANNILKKNILEIVRFDPSLGCTATEDKITPFIADTEDDDDNEHESTSEKKHGEHGEKHGEHRDFQAEFKIKCKQTAVGSRIQFAFTTYFPKVQKIIVQLNSDKLQTSVTVSKNKGFIQL</sequence>
<dbReference type="OrthoDB" id="5294469at2"/>
<dbReference type="RefSeq" id="WP_130609302.1">
    <property type="nucleotide sequence ID" value="NZ_AP019368.1"/>
</dbReference>
<keyword evidence="4" id="KW-1185">Reference proteome</keyword>